<evidence type="ECO:0000313" key="2">
    <source>
        <dbReference type="EMBL" id="PJE69865.1"/>
    </source>
</evidence>
<organism evidence="2 3">
    <name type="scientific">Candidatus Shapirobacteria bacterium CG10_big_fil_rev_8_21_14_0_10_48_15</name>
    <dbReference type="NCBI Taxonomy" id="1974484"/>
    <lineage>
        <taxon>Bacteria</taxon>
        <taxon>Candidatus Shapironibacteriota</taxon>
    </lineage>
</organism>
<evidence type="ECO:0000313" key="3">
    <source>
        <dbReference type="Proteomes" id="UP000231579"/>
    </source>
</evidence>
<feature type="chain" id="PRO_5014611308" evidence="1">
    <location>
        <begin position="29"/>
        <end position="255"/>
    </location>
</feature>
<gene>
    <name evidence="2" type="ORF">COU97_02685</name>
</gene>
<dbReference type="AlphaFoldDB" id="A0A2M8L6J9"/>
<name>A0A2M8L6J9_9BACT</name>
<sequence length="255" mass="27299">MKKFWFGIGIAFLALAVMAIAMPVPVAAEGPILPEGYQRLGGAVVGIEVDKLDQMTVTLKMEWEVIVNMGKLLAGHQEVVYPTGAKVTIMDVATPDGWCAPYQRLTGGYILGLGVEPCQAPAVIAVPARTSILLRVKVNGGGIADVSDAVVKLYREDGAFFMGVPLSVAFRQEEDGWYSTAIIIPAGVVDQYNVVGSADGKRPWKDWNLVSPFGEAIDAGARQPVTDAGIKLEFSPAKAVKPSGKCPWWDPRCPN</sequence>
<evidence type="ECO:0000256" key="1">
    <source>
        <dbReference type="SAM" id="SignalP"/>
    </source>
</evidence>
<protein>
    <submittedName>
        <fullName evidence="2">Uncharacterized protein</fullName>
    </submittedName>
</protein>
<proteinExistence type="predicted"/>
<comment type="caution">
    <text evidence="2">The sequence shown here is derived from an EMBL/GenBank/DDBJ whole genome shotgun (WGS) entry which is preliminary data.</text>
</comment>
<dbReference type="EMBL" id="PFEM01000037">
    <property type="protein sequence ID" value="PJE69865.1"/>
    <property type="molecule type" value="Genomic_DNA"/>
</dbReference>
<accession>A0A2M8L6J9</accession>
<reference evidence="3" key="1">
    <citation type="submission" date="2017-09" db="EMBL/GenBank/DDBJ databases">
        <title>Depth-based differentiation of microbial function through sediment-hosted aquifers and enrichment of novel symbionts in the deep terrestrial subsurface.</title>
        <authorList>
            <person name="Probst A.J."/>
            <person name="Ladd B."/>
            <person name="Jarett J.K."/>
            <person name="Geller-Mcgrath D.E."/>
            <person name="Sieber C.M.K."/>
            <person name="Emerson J.B."/>
            <person name="Anantharaman K."/>
            <person name="Thomas B.C."/>
            <person name="Malmstrom R."/>
            <person name="Stieglmeier M."/>
            <person name="Klingl A."/>
            <person name="Woyke T."/>
            <person name="Ryan C.M."/>
            <person name="Banfield J.F."/>
        </authorList>
    </citation>
    <scope>NUCLEOTIDE SEQUENCE [LARGE SCALE GENOMIC DNA]</scope>
</reference>
<keyword evidence="1" id="KW-0732">Signal</keyword>
<feature type="signal peptide" evidence="1">
    <location>
        <begin position="1"/>
        <end position="28"/>
    </location>
</feature>
<dbReference type="Proteomes" id="UP000231579">
    <property type="component" value="Unassembled WGS sequence"/>
</dbReference>